<proteinExistence type="predicted"/>
<dbReference type="OrthoDB" id="407509at2759"/>
<keyword evidence="2" id="KW-1185">Reference proteome</keyword>
<dbReference type="EMBL" id="BGZK01000621">
    <property type="protein sequence ID" value="GBP53321.1"/>
    <property type="molecule type" value="Genomic_DNA"/>
</dbReference>
<evidence type="ECO:0000313" key="1">
    <source>
        <dbReference type="EMBL" id="GBP53321.1"/>
    </source>
</evidence>
<evidence type="ECO:0000313" key="2">
    <source>
        <dbReference type="Proteomes" id="UP000299102"/>
    </source>
</evidence>
<dbReference type="Proteomes" id="UP000299102">
    <property type="component" value="Unassembled WGS sequence"/>
</dbReference>
<sequence>MKWDAETWPLSAGLVYEFKVAQRVLERVILRVFWWIGSEVLKSTDNRCHKQPLEWRPRNGKRSVGRLTVRRADNLKGIAGSGWMRK</sequence>
<comment type="caution">
    <text evidence="1">The sequence shown here is derived from an EMBL/GenBank/DDBJ whole genome shotgun (WGS) entry which is preliminary data.</text>
</comment>
<dbReference type="AlphaFoldDB" id="A0A4C1WPV6"/>
<gene>
    <name evidence="1" type="ORF">EVAR_46578_1</name>
</gene>
<reference evidence="1 2" key="1">
    <citation type="journal article" date="2019" name="Commun. Biol.">
        <title>The bagworm genome reveals a unique fibroin gene that provides high tensile strength.</title>
        <authorList>
            <person name="Kono N."/>
            <person name="Nakamura H."/>
            <person name="Ohtoshi R."/>
            <person name="Tomita M."/>
            <person name="Numata K."/>
            <person name="Arakawa K."/>
        </authorList>
    </citation>
    <scope>NUCLEOTIDE SEQUENCE [LARGE SCALE GENOMIC DNA]</scope>
</reference>
<name>A0A4C1WPV6_EUMVA</name>
<protein>
    <submittedName>
        <fullName evidence="1">Uncharacterized protein</fullName>
    </submittedName>
</protein>
<organism evidence="1 2">
    <name type="scientific">Eumeta variegata</name>
    <name type="common">Bagworm moth</name>
    <name type="synonym">Eumeta japonica</name>
    <dbReference type="NCBI Taxonomy" id="151549"/>
    <lineage>
        <taxon>Eukaryota</taxon>
        <taxon>Metazoa</taxon>
        <taxon>Ecdysozoa</taxon>
        <taxon>Arthropoda</taxon>
        <taxon>Hexapoda</taxon>
        <taxon>Insecta</taxon>
        <taxon>Pterygota</taxon>
        <taxon>Neoptera</taxon>
        <taxon>Endopterygota</taxon>
        <taxon>Lepidoptera</taxon>
        <taxon>Glossata</taxon>
        <taxon>Ditrysia</taxon>
        <taxon>Tineoidea</taxon>
        <taxon>Psychidae</taxon>
        <taxon>Oiketicinae</taxon>
        <taxon>Eumeta</taxon>
    </lineage>
</organism>
<accession>A0A4C1WPV6</accession>